<proteinExistence type="predicted"/>
<sequence>MRIARILAAIAALVALTIAATTAPAMADREWIAPDGQDGTHSWFLNR</sequence>
<evidence type="ECO:0000313" key="3">
    <source>
        <dbReference type="Proteomes" id="UP000294508"/>
    </source>
</evidence>
<name>A0A4R2HDT2_9ACTN</name>
<dbReference type="RefSeq" id="WP_158441243.1">
    <property type="nucleotide sequence ID" value="NZ_SLWN01000008.1"/>
</dbReference>
<gene>
    <name evidence="2" type="ORF">EV652_108501</name>
</gene>
<protein>
    <submittedName>
        <fullName evidence="2">Uncharacterized protein</fullName>
    </submittedName>
</protein>
<keyword evidence="1" id="KW-0732">Signal</keyword>
<evidence type="ECO:0000256" key="1">
    <source>
        <dbReference type="SAM" id="SignalP"/>
    </source>
</evidence>
<comment type="caution">
    <text evidence="2">The sequence shown here is derived from an EMBL/GenBank/DDBJ whole genome shotgun (WGS) entry which is preliminary data.</text>
</comment>
<organism evidence="2 3">
    <name type="scientific">Kribbella steppae</name>
    <dbReference type="NCBI Taxonomy" id="2512223"/>
    <lineage>
        <taxon>Bacteria</taxon>
        <taxon>Bacillati</taxon>
        <taxon>Actinomycetota</taxon>
        <taxon>Actinomycetes</taxon>
        <taxon>Propionibacteriales</taxon>
        <taxon>Kribbellaceae</taxon>
        <taxon>Kribbella</taxon>
    </lineage>
</organism>
<dbReference type="AlphaFoldDB" id="A0A4R2HDT2"/>
<dbReference type="EMBL" id="SLWN01000008">
    <property type="protein sequence ID" value="TCO24963.1"/>
    <property type="molecule type" value="Genomic_DNA"/>
</dbReference>
<evidence type="ECO:0000313" key="2">
    <source>
        <dbReference type="EMBL" id="TCO24963.1"/>
    </source>
</evidence>
<feature type="chain" id="PRO_5020995208" evidence="1">
    <location>
        <begin position="28"/>
        <end position="47"/>
    </location>
</feature>
<reference evidence="2 3" key="1">
    <citation type="journal article" date="2015" name="Stand. Genomic Sci.">
        <title>Genomic Encyclopedia of Bacterial and Archaeal Type Strains, Phase III: the genomes of soil and plant-associated and newly described type strains.</title>
        <authorList>
            <person name="Whitman W.B."/>
            <person name="Woyke T."/>
            <person name="Klenk H.P."/>
            <person name="Zhou Y."/>
            <person name="Lilburn T.G."/>
            <person name="Beck B.J."/>
            <person name="De Vos P."/>
            <person name="Vandamme P."/>
            <person name="Eisen J.A."/>
            <person name="Garrity G."/>
            <person name="Hugenholtz P."/>
            <person name="Kyrpides N.C."/>
        </authorList>
    </citation>
    <scope>NUCLEOTIDE SEQUENCE [LARGE SCALE GENOMIC DNA]</scope>
    <source>
        <strain evidence="2 3">VKM Ac-2572</strain>
    </source>
</reference>
<accession>A0A4R2HDT2</accession>
<keyword evidence="3" id="KW-1185">Reference proteome</keyword>
<feature type="signal peptide" evidence="1">
    <location>
        <begin position="1"/>
        <end position="27"/>
    </location>
</feature>
<dbReference type="Proteomes" id="UP000294508">
    <property type="component" value="Unassembled WGS sequence"/>
</dbReference>